<dbReference type="RefSeq" id="WP_132004338.1">
    <property type="nucleotide sequence ID" value="NZ_SMFK01000004.1"/>
</dbReference>
<evidence type="ECO:0000256" key="7">
    <source>
        <dbReference type="ARBA" id="ARBA00024679"/>
    </source>
</evidence>
<feature type="active site" evidence="11">
    <location>
        <position position="205"/>
    </location>
</feature>
<dbReference type="Gene3D" id="3.30.1060.10">
    <property type="entry name" value="Peptide methionine sulphoxide reductase MsrA"/>
    <property type="match status" value="1"/>
</dbReference>
<dbReference type="InterPro" id="IPR002569">
    <property type="entry name" value="Met_Sox_Rdtase_MsrA_dom"/>
</dbReference>
<evidence type="ECO:0000259" key="13">
    <source>
        <dbReference type="PROSITE" id="PS51790"/>
    </source>
</evidence>
<dbReference type="GO" id="GO:0046872">
    <property type="term" value="F:metal ion binding"/>
    <property type="evidence" value="ECO:0007669"/>
    <property type="project" value="UniProtKB-KW"/>
</dbReference>
<feature type="signal peptide" evidence="12">
    <location>
        <begin position="1"/>
        <end position="23"/>
    </location>
</feature>
<evidence type="ECO:0000256" key="10">
    <source>
        <dbReference type="ARBA" id="ARBA00048782"/>
    </source>
</evidence>
<dbReference type="AlphaFoldDB" id="A0A4R5CJ26"/>
<protein>
    <recommendedName>
        <fullName evidence="11">Peptide methionine sulfoxide reductase MsrA</fullName>
        <shortName evidence="11">Protein-methionine-S-oxide reductase</shortName>
        <ecNumber evidence="11">1.8.4.11</ecNumber>
    </recommendedName>
    <alternativeName>
        <fullName evidence="11">Peptide-methionine (S)-S-oxide reductase</fullName>
        <shortName evidence="11">Peptide Met(O) reductase</shortName>
    </alternativeName>
</protein>
<dbReference type="InterPro" id="IPR002579">
    <property type="entry name" value="Met_Sox_Rdtase_MsrB_dom"/>
</dbReference>
<feature type="chain" id="PRO_5020444415" description="Peptide methionine sulfoxide reductase MsrA" evidence="12">
    <location>
        <begin position="24"/>
        <end position="371"/>
    </location>
</feature>
<dbReference type="Pfam" id="PF01625">
    <property type="entry name" value="PMSR"/>
    <property type="match status" value="1"/>
</dbReference>
<evidence type="ECO:0000313" key="14">
    <source>
        <dbReference type="EMBL" id="TDD97382.1"/>
    </source>
</evidence>
<keyword evidence="6" id="KW-0511">Multifunctional enzyme</keyword>
<comment type="similarity">
    <text evidence="2">Belongs to the MsrB Met sulfoxide reductase family.</text>
</comment>
<name>A0A4R5CJ26_9FLAO</name>
<dbReference type="PANTHER" id="PTHR43774">
    <property type="entry name" value="PEPTIDE METHIONINE SULFOXIDE REDUCTASE"/>
    <property type="match status" value="1"/>
</dbReference>
<evidence type="ECO:0000256" key="1">
    <source>
        <dbReference type="ARBA" id="ARBA00001947"/>
    </source>
</evidence>
<dbReference type="Gene3D" id="2.170.150.20">
    <property type="entry name" value="Peptide methionine sulfoxide reductase"/>
    <property type="match status" value="1"/>
</dbReference>
<comment type="caution">
    <text evidence="14">The sequence shown here is derived from an EMBL/GenBank/DDBJ whole genome shotgun (WGS) entry which is preliminary data.</text>
</comment>
<dbReference type="PROSITE" id="PS51257">
    <property type="entry name" value="PROKAR_LIPOPROTEIN"/>
    <property type="match status" value="1"/>
</dbReference>
<dbReference type="EC" id="1.8.4.11" evidence="11"/>
<organism evidence="14 15">
    <name type="scientific">Flavobacterium cellulosilyticum</name>
    <dbReference type="NCBI Taxonomy" id="2541731"/>
    <lineage>
        <taxon>Bacteria</taxon>
        <taxon>Pseudomonadati</taxon>
        <taxon>Bacteroidota</taxon>
        <taxon>Flavobacteriia</taxon>
        <taxon>Flavobacteriales</taxon>
        <taxon>Flavobacteriaceae</taxon>
        <taxon>Flavobacterium</taxon>
    </lineage>
</organism>
<evidence type="ECO:0000256" key="5">
    <source>
        <dbReference type="ARBA" id="ARBA00023002"/>
    </source>
</evidence>
<dbReference type="PANTHER" id="PTHR43774:SF1">
    <property type="entry name" value="PEPTIDE METHIONINE SULFOXIDE REDUCTASE MSRA 2"/>
    <property type="match status" value="1"/>
</dbReference>
<dbReference type="Proteomes" id="UP000295479">
    <property type="component" value="Unassembled WGS sequence"/>
</dbReference>
<reference evidence="14 15" key="1">
    <citation type="submission" date="2019-03" db="EMBL/GenBank/DDBJ databases">
        <title>Flavobacterium AR-3-4 sp. nov. isolated from arctic soil.</title>
        <authorList>
            <person name="Chaudhary D.K."/>
        </authorList>
    </citation>
    <scope>NUCLEOTIDE SEQUENCE [LARGE SCALE GENOMIC DNA]</scope>
    <source>
        <strain evidence="14 15">AR-3-4</strain>
    </source>
</reference>
<dbReference type="GO" id="GO:0033743">
    <property type="term" value="F:peptide-methionine (R)-S-oxide reductase activity"/>
    <property type="evidence" value="ECO:0007669"/>
    <property type="project" value="UniProtKB-EC"/>
</dbReference>
<dbReference type="PROSITE" id="PS51790">
    <property type="entry name" value="MSRB"/>
    <property type="match status" value="1"/>
</dbReference>
<dbReference type="InterPro" id="IPR011057">
    <property type="entry name" value="Mss4-like_sf"/>
</dbReference>
<comment type="catalytic activity">
    <reaction evidence="10 11">
        <text>[thioredoxin]-disulfide + L-methionine + H2O = L-methionine (S)-S-oxide + [thioredoxin]-dithiol</text>
        <dbReference type="Rhea" id="RHEA:19993"/>
        <dbReference type="Rhea" id="RHEA-COMP:10698"/>
        <dbReference type="Rhea" id="RHEA-COMP:10700"/>
        <dbReference type="ChEBI" id="CHEBI:15377"/>
        <dbReference type="ChEBI" id="CHEBI:29950"/>
        <dbReference type="ChEBI" id="CHEBI:50058"/>
        <dbReference type="ChEBI" id="CHEBI:57844"/>
        <dbReference type="ChEBI" id="CHEBI:58772"/>
        <dbReference type="EC" id="1.8.4.11"/>
    </reaction>
</comment>
<keyword evidence="5 11" id="KW-0560">Oxidoreductase</keyword>
<gene>
    <name evidence="11" type="primary">msrA</name>
    <name evidence="14" type="ORF">E0F76_08715</name>
</gene>
<keyword evidence="15" id="KW-1185">Reference proteome</keyword>
<accession>A0A4R5CJ26</accession>
<sequence>MKTTIQFRRLLFILVLFMLQACGQTPKKINDTQNSTTMENIINKPENPYYSNTDTTKLNVSDAEWKKVLSPDLYAVSRNADTERAFTGKLWDSNTKGTYYCAACGNKLFKSDQKFASSCGWPSFFEQDNKNSVVYKEDNSYGMKRIEALCGRCDGHLGHLFDDGPKPTGKRYCMNSIAMDFVPDKIISKNSSGNTLEKITLGGGCYWCVEAVYEKLDGVKSVVSGFAGGKNANPTYEEVCTGRTGHAEVVEITYDNTKTNLDEIFKVFFTVHDPTTLNRQGADVGTQYRSAIFYANETQKLAAQSIINQLNSEKVYENPIVTTLEPLTQFYKAEDYHQNYYQNNKNQQYCQMVIQPKLEKFEKVFKARLKE</sequence>
<evidence type="ECO:0000256" key="8">
    <source>
        <dbReference type="ARBA" id="ARBA00047806"/>
    </source>
</evidence>
<evidence type="ECO:0000256" key="9">
    <source>
        <dbReference type="ARBA" id="ARBA00048488"/>
    </source>
</evidence>
<evidence type="ECO:0000256" key="6">
    <source>
        <dbReference type="ARBA" id="ARBA00023268"/>
    </source>
</evidence>
<dbReference type="SUPFAM" id="SSF55068">
    <property type="entry name" value="Peptide methionine sulfoxide reductase"/>
    <property type="match status" value="1"/>
</dbReference>
<comment type="function">
    <text evidence="7 11">Has an important function as a repair enzyme for proteins that have been inactivated by oxidation. Catalyzes the reversible oxidation-reduction of methionine sulfoxide in proteins to methionine.</text>
</comment>
<feature type="domain" description="MsrB" evidence="13">
    <location>
        <begin position="62"/>
        <end position="184"/>
    </location>
</feature>
<evidence type="ECO:0000313" key="15">
    <source>
        <dbReference type="Proteomes" id="UP000295479"/>
    </source>
</evidence>
<dbReference type="EMBL" id="SMFK01000004">
    <property type="protein sequence ID" value="TDD97382.1"/>
    <property type="molecule type" value="Genomic_DNA"/>
</dbReference>
<evidence type="ECO:0000256" key="3">
    <source>
        <dbReference type="ARBA" id="ARBA00022723"/>
    </source>
</evidence>
<dbReference type="OrthoDB" id="4174719at2"/>
<keyword evidence="12" id="KW-0732">Signal</keyword>
<comment type="catalytic activity">
    <reaction evidence="9">
        <text>L-methionyl-[protein] + [thioredoxin]-disulfide + H2O = L-methionyl-(R)-S-oxide-[protein] + [thioredoxin]-dithiol</text>
        <dbReference type="Rhea" id="RHEA:24164"/>
        <dbReference type="Rhea" id="RHEA-COMP:10698"/>
        <dbReference type="Rhea" id="RHEA-COMP:10700"/>
        <dbReference type="Rhea" id="RHEA-COMP:12313"/>
        <dbReference type="Rhea" id="RHEA-COMP:12314"/>
        <dbReference type="ChEBI" id="CHEBI:15377"/>
        <dbReference type="ChEBI" id="CHEBI:16044"/>
        <dbReference type="ChEBI" id="CHEBI:29950"/>
        <dbReference type="ChEBI" id="CHEBI:45764"/>
        <dbReference type="ChEBI" id="CHEBI:50058"/>
        <dbReference type="EC" id="1.8.4.12"/>
    </reaction>
</comment>
<comment type="catalytic activity">
    <reaction evidence="8 11">
        <text>L-methionyl-[protein] + [thioredoxin]-disulfide + H2O = L-methionyl-(S)-S-oxide-[protein] + [thioredoxin]-dithiol</text>
        <dbReference type="Rhea" id="RHEA:14217"/>
        <dbReference type="Rhea" id="RHEA-COMP:10698"/>
        <dbReference type="Rhea" id="RHEA-COMP:10700"/>
        <dbReference type="Rhea" id="RHEA-COMP:12313"/>
        <dbReference type="Rhea" id="RHEA-COMP:12315"/>
        <dbReference type="ChEBI" id="CHEBI:15377"/>
        <dbReference type="ChEBI" id="CHEBI:16044"/>
        <dbReference type="ChEBI" id="CHEBI:29950"/>
        <dbReference type="ChEBI" id="CHEBI:44120"/>
        <dbReference type="ChEBI" id="CHEBI:50058"/>
        <dbReference type="EC" id="1.8.4.11"/>
    </reaction>
</comment>
<dbReference type="NCBIfam" id="TIGR00401">
    <property type="entry name" value="msrA"/>
    <property type="match status" value="1"/>
</dbReference>
<dbReference type="InterPro" id="IPR036509">
    <property type="entry name" value="Met_Sox_Rdtase_MsrA_sf"/>
</dbReference>
<dbReference type="FunFam" id="2.170.150.20:FF:000001">
    <property type="entry name" value="Peptide methionine sulfoxide reductase MsrB"/>
    <property type="match status" value="1"/>
</dbReference>
<evidence type="ECO:0000256" key="4">
    <source>
        <dbReference type="ARBA" id="ARBA00022833"/>
    </source>
</evidence>
<dbReference type="NCBIfam" id="NF004042">
    <property type="entry name" value="PRK05550.1"/>
    <property type="match status" value="1"/>
</dbReference>
<keyword evidence="4" id="KW-0862">Zinc</keyword>
<evidence type="ECO:0000256" key="12">
    <source>
        <dbReference type="SAM" id="SignalP"/>
    </source>
</evidence>
<dbReference type="NCBIfam" id="TIGR00357">
    <property type="entry name" value="peptide-methionine (R)-S-oxide reductase MsrB"/>
    <property type="match status" value="1"/>
</dbReference>
<comment type="similarity">
    <text evidence="11">Belongs to the MsrA Met sulfoxide reductase family.</text>
</comment>
<dbReference type="GO" id="GO:0033744">
    <property type="term" value="F:L-methionine:thioredoxin-disulfide S-oxidoreductase activity"/>
    <property type="evidence" value="ECO:0007669"/>
    <property type="project" value="RHEA"/>
</dbReference>
<dbReference type="HAMAP" id="MF_01401">
    <property type="entry name" value="MsrA"/>
    <property type="match status" value="1"/>
</dbReference>
<dbReference type="GO" id="GO:0006979">
    <property type="term" value="P:response to oxidative stress"/>
    <property type="evidence" value="ECO:0007669"/>
    <property type="project" value="UniProtKB-ARBA"/>
</dbReference>
<evidence type="ECO:0000256" key="2">
    <source>
        <dbReference type="ARBA" id="ARBA00007174"/>
    </source>
</evidence>
<proteinExistence type="inferred from homology"/>
<dbReference type="Pfam" id="PF01641">
    <property type="entry name" value="SelR"/>
    <property type="match status" value="1"/>
</dbReference>
<evidence type="ECO:0000256" key="11">
    <source>
        <dbReference type="HAMAP-Rule" id="MF_01401"/>
    </source>
</evidence>
<comment type="cofactor">
    <cofactor evidence="1">
        <name>Zn(2+)</name>
        <dbReference type="ChEBI" id="CHEBI:29105"/>
    </cofactor>
</comment>
<dbReference type="GO" id="GO:0008113">
    <property type="term" value="F:peptide-methionine (S)-S-oxide reductase activity"/>
    <property type="evidence" value="ECO:0007669"/>
    <property type="project" value="UniProtKB-UniRule"/>
</dbReference>
<dbReference type="SUPFAM" id="SSF51316">
    <property type="entry name" value="Mss4-like"/>
    <property type="match status" value="1"/>
</dbReference>
<keyword evidence="3" id="KW-0479">Metal-binding</keyword>